<gene>
    <name evidence="2" type="ORF">K8V20_03840</name>
</gene>
<dbReference type="Proteomes" id="UP000782880">
    <property type="component" value="Unassembled WGS sequence"/>
</dbReference>
<accession>A0A921LNG5</accession>
<proteinExistence type="predicted"/>
<evidence type="ECO:0000313" key="3">
    <source>
        <dbReference type="Proteomes" id="UP000782880"/>
    </source>
</evidence>
<protein>
    <submittedName>
        <fullName evidence="2">Uncharacterized protein</fullName>
    </submittedName>
</protein>
<reference evidence="2" key="1">
    <citation type="journal article" date="2021" name="PeerJ">
        <title>Extensive microbial diversity within the chicken gut microbiome revealed by metagenomics and culture.</title>
        <authorList>
            <person name="Gilroy R."/>
            <person name="Ravi A."/>
            <person name="Getino M."/>
            <person name="Pursley I."/>
            <person name="Horton D.L."/>
            <person name="Alikhan N.F."/>
            <person name="Baker D."/>
            <person name="Gharbi K."/>
            <person name="Hall N."/>
            <person name="Watson M."/>
            <person name="Adriaenssens E.M."/>
            <person name="Foster-Nyarko E."/>
            <person name="Jarju S."/>
            <person name="Secka A."/>
            <person name="Antonio M."/>
            <person name="Oren A."/>
            <person name="Chaudhuri R.R."/>
            <person name="La Ragione R."/>
            <person name="Hildebrand F."/>
            <person name="Pallen M.J."/>
        </authorList>
    </citation>
    <scope>NUCLEOTIDE SEQUENCE</scope>
    <source>
        <strain evidence="2">ChiBcec21-2208</strain>
    </source>
</reference>
<keyword evidence="1" id="KW-1133">Transmembrane helix</keyword>
<keyword evidence="1" id="KW-0812">Transmembrane</keyword>
<dbReference type="EMBL" id="DYVE01000097">
    <property type="protein sequence ID" value="HJG27762.1"/>
    <property type="molecule type" value="Genomic_DNA"/>
</dbReference>
<reference evidence="2" key="2">
    <citation type="submission" date="2021-09" db="EMBL/GenBank/DDBJ databases">
        <authorList>
            <person name="Gilroy R."/>
        </authorList>
    </citation>
    <scope>NUCLEOTIDE SEQUENCE</scope>
    <source>
        <strain evidence="2">ChiBcec21-2208</strain>
    </source>
</reference>
<sequence>MDGNETLQLPRGIPKTDRFLENADCTDYTNHSGGEAMKFHELPQKWKTRVILLWLAAAALPILLAAEIWTTLGSLIMVMV</sequence>
<organism evidence="2 3">
    <name type="scientific">Subdoligranulum variabile</name>
    <dbReference type="NCBI Taxonomy" id="214851"/>
    <lineage>
        <taxon>Bacteria</taxon>
        <taxon>Bacillati</taxon>
        <taxon>Bacillota</taxon>
        <taxon>Clostridia</taxon>
        <taxon>Eubacteriales</taxon>
        <taxon>Oscillospiraceae</taxon>
        <taxon>Subdoligranulum</taxon>
    </lineage>
</organism>
<keyword evidence="1" id="KW-0472">Membrane</keyword>
<comment type="caution">
    <text evidence="2">The sequence shown here is derived from an EMBL/GenBank/DDBJ whole genome shotgun (WGS) entry which is preliminary data.</text>
</comment>
<evidence type="ECO:0000313" key="2">
    <source>
        <dbReference type="EMBL" id="HJG27762.1"/>
    </source>
</evidence>
<evidence type="ECO:0000256" key="1">
    <source>
        <dbReference type="SAM" id="Phobius"/>
    </source>
</evidence>
<dbReference type="AlphaFoldDB" id="A0A921LNG5"/>
<name>A0A921LNG5_9FIRM</name>
<feature type="transmembrane region" description="Helical" evidence="1">
    <location>
        <begin position="51"/>
        <end position="78"/>
    </location>
</feature>